<accession>A0A1V2DTR1</accession>
<organism evidence="1 2">
    <name type="scientific">Marinobacter lutaoensis</name>
    <dbReference type="NCBI Taxonomy" id="135739"/>
    <lineage>
        <taxon>Bacteria</taxon>
        <taxon>Pseudomonadati</taxon>
        <taxon>Pseudomonadota</taxon>
        <taxon>Gammaproteobacteria</taxon>
        <taxon>Pseudomonadales</taxon>
        <taxon>Marinobacteraceae</taxon>
        <taxon>Marinobacter</taxon>
    </lineage>
</organism>
<evidence type="ECO:0008006" key="3">
    <source>
        <dbReference type="Google" id="ProtNLM"/>
    </source>
</evidence>
<proteinExistence type="predicted"/>
<dbReference type="AlphaFoldDB" id="A0A1V2DTR1"/>
<reference evidence="1 2" key="1">
    <citation type="submission" date="2016-12" db="EMBL/GenBank/DDBJ databases">
        <title>Marinobacter lutaoensis whole genome sequencing.</title>
        <authorList>
            <person name="Verma A."/>
            <person name="Krishnamurthi S."/>
        </authorList>
    </citation>
    <scope>NUCLEOTIDE SEQUENCE [LARGE SCALE GENOMIC DNA]</scope>
    <source>
        <strain evidence="1 2">T5054</strain>
    </source>
</reference>
<evidence type="ECO:0000313" key="1">
    <source>
        <dbReference type="EMBL" id="ONF44094.1"/>
    </source>
</evidence>
<keyword evidence="2" id="KW-1185">Reference proteome</keyword>
<sequence length="179" mass="20616">MFSLVSGCMPGTIETAVGTGIIYEQKQKYAYQHEVEAKVDEYIRDHADSPCRNGEDRVIDSAVEIIKTYRLSGFNEVLERLDTLYRDPAQPEGVRAAALYNMAVLHSRRGGENTVLAREYFKRLYVEFPNHYRCIFADTKWRDAMIRKQLLLPGETVEEFLEDARRDVERWDSEGGAAE</sequence>
<protein>
    <recommendedName>
        <fullName evidence="3">Tetratricopeptide repeat protein</fullName>
    </recommendedName>
</protein>
<gene>
    <name evidence="1" type="ORF">BTO32_07325</name>
</gene>
<dbReference type="EMBL" id="MSCW01000005">
    <property type="protein sequence ID" value="ONF44094.1"/>
    <property type="molecule type" value="Genomic_DNA"/>
</dbReference>
<comment type="caution">
    <text evidence="1">The sequence shown here is derived from an EMBL/GenBank/DDBJ whole genome shotgun (WGS) entry which is preliminary data.</text>
</comment>
<name>A0A1V2DTR1_9GAMM</name>
<dbReference type="Proteomes" id="UP000189339">
    <property type="component" value="Unassembled WGS sequence"/>
</dbReference>
<evidence type="ECO:0000313" key="2">
    <source>
        <dbReference type="Proteomes" id="UP000189339"/>
    </source>
</evidence>